<dbReference type="PROSITE" id="PS50293">
    <property type="entry name" value="TPR_REGION"/>
    <property type="match status" value="1"/>
</dbReference>
<name>A0A382A7H1_9ZZZZ</name>
<feature type="non-terminal residue" evidence="2">
    <location>
        <position position="1"/>
    </location>
</feature>
<feature type="region of interest" description="Disordered" evidence="1">
    <location>
        <begin position="1"/>
        <end position="29"/>
    </location>
</feature>
<protein>
    <submittedName>
        <fullName evidence="2">Uncharacterized protein</fullName>
    </submittedName>
</protein>
<reference evidence="2" key="1">
    <citation type="submission" date="2018-05" db="EMBL/GenBank/DDBJ databases">
        <authorList>
            <person name="Lanie J.A."/>
            <person name="Ng W.-L."/>
            <person name="Kazmierczak K.M."/>
            <person name="Andrzejewski T.M."/>
            <person name="Davidsen T.M."/>
            <person name="Wayne K.J."/>
            <person name="Tettelin H."/>
            <person name="Glass J.I."/>
            <person name="Rusch D."/>
            <person name="Podicherti R."/>
            <person name="Tsui H.-C.T."/>
            <person name="Winkler M.E."/>
        </authorList>
    </citation>
    <scope>NUCLEOTIDE SEQUENCE</scope>
</reference>
<dbReference type="PANTHER" id="PTHR12558">
    <property type="entry name" value="CELL DIVISION CYCLE 16,23,27"/>
    <property type="match status" value="1"/>
</dbReference>
<proteinExistence type="predicted"/>
<dbReference type="Gene3D" id="1.25.40.10">
    <property type="entry name" value="Tetratricopeptide repeat domain"/>
    <property type="match status" value="3"/>
</dbReference>
<dbReference type="SMART" id="SM00028">
    <property type="entry name" value="TPR"/>
    <property type="match status" value="9"/>
</dbReference>
<accession>A0A382A7H1</accession>
<dbReference type="PROSITE" id="PS50005">
    <property type="entry name" value="TPR"/>
    <property type="match status" value="6"/>
</dbReference>
<dbReference type="Pfam" id="PF14559">
    <property type="entry name" value="TPR_19"/>
    <property type="match status" value="2"/>
</dbReference>
<gene>
    <name evidence="2" type="ORF">METZ01_LOCUS150218</name>
</gene>
<dbReference type="Pfam" id="PF13429">
    <property type="entry name" value="TPR_15"/>
    <property type="match status" value="1"/>
</dbReference>
<evidence type="ECO:0000256" key="1">
    <source>
        <dbReference type="SAM" id="MobiDB-lite"/>
    </source>
</evidence>
<dbReference type="Pfam" id="PF13181">
    <property type="entry name" value="TPR_8"/>
    <property type="match status" value="2"/>
</dbReference>
<dbReference type="PANTHER" id="PTHR12558:SF13">
    <property type="entry name" value="CELL DIVISION CYCLE PROTEIN 27 HOMOLOG"/>
    <property type="match status" value="1"/>
</dbReference>
<feature type="compositionally biased region" description="Polar residues" evidence="1">
    <location>
        <begin position="8"/>
        <end position="22"/>
    </location>
</feature>
<sequence>ILLGLSCHSGSQVSPSNLSPNDQAKEETTVNPEALQHFMDGQLYMNQENYSMAVTEFREALRFDPDVSTIHISLGECLWELEKPDRAVFHLERAIYLNPDDTEARNVLAHQFINRQMFDRAKEQYEILAESDPENVENIIVLAELAKLQHQFEEAIHYYQKAFDLDPQRIESLKKAAEIALKIKRFDLAQFIIKRMTLEDKSNIQYLENYADIAIMNGDKKEGIKALKQIADLEGPSADVLNQIGLLYYEINQSDSALKVFSQVYELDSLNILALHLLSQINREEEHIERAQYFADQMIYFHPGEPRGYINASLALLIQNNHERVIQILSKQADIFLEKFTIQYLLGLSYNLDNNHELAEQFFKRALAINPKSRNVLHSLAIIYDKTNQVSQSDSIYNELIHSDSTDAQALNNYSYSLVERGEKLDIALAMSKKAISLSPKSSAYLDTYGWIHFKIGNIDSALAYIRKSVEIEDTNAVVLEHFGDVLIKNAEIEEAIHYFRKALEIDPNNAVLRKKISEL</sequence>
<dbReference type="AlphaFoldDB" id="A0A382A7H1"/>
<evidence type="ECO:0000313" key="2">
    <source>
        <dbReference type="EMBL" id="SVA97364.1"/>
    </source>
</evidence>
<dbReference type="EMBL" id="UINC01024196">
    <property type="protein sequence ID" value="SVA97364.1"/>
    <property type="molecule type" value="Genomic_DNA"/>
</dbReference>
<dbReference type="InterPro" id="IPR019734">
    <property type="entry name" value="TPR_rpt"/>
</dbReference>
<dbReference type="SUPFAM" id="SSF48452">
    <property type="entry name" value="TPR-like"/>
    <property type="match status" value="2"/>
</dbReference>
<organism evidence="2">
    <name type="scientific">marine metagenome</name>
    <dbReference type="NCBI Taxonomy" id="408172"/>
    <lineage>
        <taxon>unclassified sequences</taxon>
        <taxon>metagenomes</taxon>
        <taxon>ecological metagenomes</taxon>
    </lineage>
</organism>
<dbReference type="InterPro" id="IPR011990">
    <property type="entry name" value="TPR-like_helical_dom_sf"/>
</dbReference>